<keyword evidence="3" id="KW-0732">Signal</keyword>
<feature type="coiled-coil region" evidence="1">
    <location>
        <begin position="162"/>
        <end position="207"/>
    </location>
</feature>
<feature type="coiled-coil region" evidence="1">
    <location>
        <begin position="81"/>
        <end position="108"/>
    </location>
</feature>
<keyword evidence="2" id="KW-0812">Transmembrane</keyword>
<feature type="transmembrane region" description="Helical" evidence="2">
    <location>
        <begin position="121"/>
        <end position="143"/>
    </location>
</feature>
<evidence type="ECO:0000313" key="4">
    <source>
        <dbReference type="EMBL" id="PRO71985.1"/>
    </source>
</evidence>
<feature type="signal peptide" evidence="3">
    <location>
        <begin position="1"/>
        <end position="22"/>
    </location>
</feature>
<organism evidence="4 5">
    <name type="scientific">Alteromonas alba</name>
    <dbReference type="NCBI Taxonomy" id="2079529"/>
    <lineage>
        <taxon>Bacteria</taxon>
        <taxon>Pseudomonadati</taxon>
        <taxon>Pseudomonadota</taxon>
        <taxon>Gammaproteobacteria</taxon>
        <taxon>Alteromonadales</taxon>
        <taxon>Alteromonadaceae</taxon>
        <taxon>Alteromonas/Salinimonas group</taxon>
        <taxon>Alteromonas</taxon>
    </lineage>
</organism>
<keyword evidence="2" id="KW-1133">Transmembrane helix</keyword>
<reference evidence="5" key="1">
    <citation type="journal article" date="2020" name="Int. J. Syst. Evol. Microbiol.">
        <title>Alteromonas alba sp. nov., a marine bacterium isolated from the seawater of the West Pacific Ocean.</title>
        <authorList>
            <person name="Sun C."/>
            <person name="Wu Y.-H."/>
            <person name="Xamxidin M."/>
            <person name="Cheng H."/>
            <person name="Xu X.-W."/>
        </authorList>
    </citation>
    <scope>NUCLEOTIDE SEQUENCE [LARGE SCALE GENOMIC DNA]</scope>
    <source>
        <strain evidence="5">190</strain>
    </source>
</reference>
<dbReference type="PROSITE" id="PS51257">
    <property type="entry name" value="PROKAR_LIPOPROTEIN"/>
    <property type="match status" value="1"/>
</dbReference>
<proteinExistence type="predicted"/>
<keyword evidence="5" id="KW-1185">Reference proteome</keyword>
<gene>
    <name evidence="4" type="ORF">C6Y40_18860</name>
</gene>
<evidence type="ECO:0000256" key="1">
    <source>
        <dbReference type="SAM" id="Coils"/>
    </source>
</evidence>
<evidence type="ECO:0000256" key="3">
    <source>
        <dbReference type="SAM" id="SignalP"/>
    </source>
</evidence>
<name>A0A2S9V6K6_9ALTE</name>
<accession>A0A2S9V6K6</accession>
<keyword evidence="2" id="KW-0472">Membrane</keyword>
<sequence>MKYTFTILILIFPLFAASDTSAASSNQLSASCALSDHTKSLLAEVLQTKHHQCFSSQCSFFSDDAPNVYSGKINQLLNSLDRDLQQRCSQAEDAVDELQDDRLDTLQNNYHALYEAKVHTITFWFTGIAILSAIIGLLVPFALSVSFNSRHNELESELRKKLTELSADSDKLSFEIEKMERDLVTNLNKLKDKMLAESDEIHKAMNKVVYKAGEAKNKAEMTLENATAVNESASQVQSDTESTLQQIKHACNEAVTALNNTERAQQQTALASNLTVQARRNTEDALQQATRASHEASEARHEAENALQTTEQLINEFKQKFAQLEKQANRRFQILKSRLMKIKKVRIGRRKK</sequence>
<dbReference type="EMBL" id="PVNP01000193">
    <property type="protein sequence ID" value="PRO71985.1"/>
    <property type="molecule type" value="Genomic_DNA"/>
</dbReference>
<feature type="chain" id="PRO_5015672148" evidence="3">
    <location>
        <begin position="23"/>
        <end position="352"/>
    </location>
</feature>
<comment type="caution">
    <text evidence="4">The sequence shown here is derived from an EMBL/GenBank/DDBJ whole genome shotgun (WGS) entry which is preliminary data.</text>
</comment>
<dbReference type="RefSeq" id="WP_105935953.1">
    <property type="nucleotide sequence ID" value="NZ_PVNP01000193.1"/>
</dbReference>
<dbReference type="AlphaFoldDB" id="A0A2S9V6K6"/>
<keyword evidence="1" id="KW-0175">Coiled coil</keyword>
<feature type="coiled-coil region" evidence="1">
    <location>
        <begin position="286"/>
        <end position="327"/>
    </location>
</feature>
<evidence type="ECO:0000313" key="5">
    <source>
        <dbReference type="Proteomes" id="UP000238949"/>
    </source>
</evidence>
<protein>
    <submittedName>
        <fullName evidence="4">Uncharacterized protein</fullName>
    </submittedName>
</protein>
<evidence type="ECO:0000256" key="2">
    <source>
        <dbReference type="SAM" id="Phobius"/>
    </source>
</evidence>
<dbReference type="Proteomes" id="UP000238949">
    <property type="component" value="Unassembled WGS sequence"/>
</dbReference>